<dbReference type="AlphaFoldDB" id="B3DVK7"/>
<reference evidence="2 3" key="1">
    <citation type="journal article" date="2008" name="Biol. Direct">
        <title>Complete genome sequence of the extremely acidophilic methanotroph isolate V4, Methylacidiphilum infernorum, a representative of the bacterial phylum Verrucomicrobia.</title>
        <authorList>
            <person name="Hou S."/>
            <person name="Makarova K.S."/>
            <person name="Saw J.H."/>
            <person name="Senin P."/>
            <person name="Ly B.V."/>
            <person name="Zhou Z."/>
            <person name="Ren Y."/>
            <person name="Wang J."/>
            <person name="Galperin M.Y."/>
            <person name="Omelchenko M.V."/>
            <person name="Wolf Y.I."/>
            <person name="Yutin N."/>
            <person name="Koonin E.V."/>
            <person name="Stott M.B."/>
            <person name="Mountain B.W."/>
            <person name="Crowe M.A."/>
            <person name="Smirnova A.V."/>
            <person name="Dunfield P.F."/>
            <person name="Feng L."/>
            <person name="Wang L."/>
            <person name="Alam M."/>
        </authorList>
    </citation>
    <scope>NUCLEOTIDE SEQUENCE [LARGE SCALE GENOMIC DNA]</scope>
    <source>
        <strain evidence="3">Isolate V4</strain>
    </source>
</reference>
<name>B3DVK7_METI4</name>
<feature type="transmembrane region" description="Helical" evidence="1">
    <location>
        <begin position="21"/>
        <end position="45"/>
    </location>
</feature>
<keyword evidence="1" id="KW-0472">Membrane</keyword>
<accession>B3DVK7</accession>
<evidence type="ECO:0000256" key="1">
    <source>
        <dbReference type="SAM" id="Phobius"/>
    </source>
</evidence>
<sequence>MMDNDRKEPKDKTKKQESKKTAFSVFLILMLLFLLYFGVLIFSAINQSSPYERMFHR</sequence>
<keyword evidence="1" id="KW-0812">Transmembrane</keyword>
<proteinExistence type="predicted"/>
<dbReference type="Proteomes" id="UP000009149">
    <property type="component" value="Chromosome"/>
</dbReference>
<organism evidence="2 3">
    <name type="scientific">Methylacidiphilum infernorum (isolate V4)</name>
    <name type="common">Methylokorus infernorum (strain V4)</name>
    <dbReference type="NCBI Taxonomy" id="481448"/>
    <lineage>
        <taxon>Bacteria</taxon>
        <taxon>Pseudomonadati</taxon>
        <taxon>Verrucomicrobiota</taxon>
        <taxon>Methylacidiphilae</taxon>
        <taxon>Methylacidiphilales</taxon>
        <taxon>Methylacidiphilaceae</taxon>
        <taxon>Methylacidiphilum (ex Ratnadevi et al. 2023)</taxon>
    </lineage>
</organism>
<dbReference type="STRING" id="481448.Minf_1306"/>
<evidence type="ECO:0000313" key="3">
    <source>
        <dbReference type="Proteomes" id="UP000009149"/>
    </source>
</evidence>
<protein>
    <submittedName>
        <fullName evidence="2">Uncharacterized protein</fullName>
    </submittedName>
</protein>
<dbReference type="EMBL" id="CP000975">
    <property type="protein sequence ID" value="ACD83360.1"/>
    <property type="molecule type" value="Genomic_DNA"/>
</dbReference>
<gene>
    <name evidence="2" type="ordered locus">Minf_1306</name>
</gene>
<evidence type="ECO:0000313" key="2">
    <source>
        <dbReference type="EMBL" id="ACD83360.1"/>
    </source>
</evidence>
<dbReference type="KEGG" id="min:Minf_1306"/>
<dbReference type="HOGENOM" id="CLU_2991529_0_0_0"/>
<keyword evidence="1" id="KW-1133">Transmembrane helix</keyword>